<evidence type="ECO:0000313" key="3">
    <source>
        <dbReference type="Proteomes" id="UP001162891"/>
    </source>
</evidence>
<dbReference type="InterPro" id="IPR036411">
    <property type="entry name" value="TorD-like_sf"/>
</dbReference>
<name>A0ABM7WP81_9BACT</name>
<dbReference type="SUPFAM" id="SSF89155">
    <property type="entry name" value="TorD-like"/>
    <property type="match status" value="1"/>
</dbReference>
<reference evidence="3" key="1">
    <citation type="journal article" date="2022" name="Int. J. Syst. Evol. Microbiol.">
        <title>Anaeromyxobacter oryzae sp. nov., Anaeromyxobacter diazotrophicus sp. nov. and Anaeromyxobacter paludicola sp. nov., isolated from paddy soils.</title>
        <authorList>
            <person name="Itoh H."/>
            <person name="Xu Z."/>
            <person name="Mise K."/>
            <person name="Masuda Y."/>
            <person name="Ushijima N."/>
            <person name="Hayakawa C."/>
            <person name="Shiratori Y."/>
            <person name="Senoo K."/>
        </authorList>
    </citation>
    <scope>NUCLEOTIDE SEQUENCE [LARGE SCALE GENOMIC DNA]</scope>
    <source>
        <strain evidence="3">Red232</strain>
    </source>
</reference>
<dbReference type="PANTHER" id="PTHR43680:SF2">
    <property type="entry name" value="NITRATE REDUCTASE MOLYBDENUM COFACTOR ASSEMBLY CHAPERONE NARJ"/>
    <property type="match status" value="1"/>
</dbReference>
<keyword evidence="3" id="KW-1185">Reference proteome</keyword>
<evidence type="ECO:0008006" key="4">
    <source>
        <dbReference type="Google" id="ProtNLM"/>
    </source>
</evidence>
<protein>
    <recommendedName>
        <fullName evidence="4">Nitrate reductase molybdenum cofactor assembly chaperone</fullName>
    </recommendedName>
</protein>
<dbReference type="PANTHER" id="PTHR43680">
    <property type="entry name" value="NITRATE REDUCTASE MOLYBDENUM COFACTOR ASSEMBLY CHAPERONE"/>
    <property type="match status" value="1"/>
</dbReference>
<dbReference type="Pfam" id="PF02613">
    <property type="entry name" value="Nitrate_red_del"/>
    <property type="match status" value="1"/>
</dbReference>
<sequence>MSASAIIAPEAARLLAELLSYPTPDAVDRARLAASALAPEVATPALRCADALRAIGPGEAEELYTATFDLRPAASPYLGLLLCGEGARRNALLAWLAEAYAAAGHAPGSELPDHVAEVLRFLADAGDSDAARELADLALRPCARRLAAALPAENPYRAALDALCRALGAGGPEEVAP</sequence>
<dbReference type="Gene3D" id="1.10.3480.10">
    <property type="entry name" value="TorD-like"/>
    <property type="match status" value="1"/>
</dbReference>
<organism evidence="2 3">
    <name type="scientific">Anaeromyxobacter oryzae</name>
    <dbReference type="NCBI Taxonomy" id="2918170"/>
    <lineage>
        <taxon>Bacteria</taxon>
        <taxon>Pseudomonadati</taxon>
        <taxon>Myxococcota</taxon>
        <taxon>Myxococcia</taxon>
        <taxon>Myxococcales</taxon>
        <taxon>Cystobacterineae</taxon>
        <taxon>Anaeromyxobacteraceae</taxon>
        <taxon>Anaeromyxobacter</taxon>
    </lineage>
</organism>
<keyword evidence="1" id="KW-0534">Nitrate assimilation</keyword>
<accession>A0ABM7WP81</accession>
<dbReference type="EMBL" id="AP025591">
    <property type="protein sequence ID" value="BDG01272.1"/>
    <property type="molecule type" value="Genomic_DNA"/>
</dbReference>
<dbReference type="InterPro" id="IPR020945">
    <property type="entry name" value="DMSO/NO3_reduct_chaperone"/>
</dbReference>
<proteinExistence type="predicted"/>
<dbReference type="InterPro" id="IPR003765">
    <property type="entry name" value="NO3_reductase_chaperone_NarJ"/>
</dbReference>
<evidence type="ECO:0000313" key="2">
    <source>
        <dbReference type="EMBL" id="BDG01272.1"/>
    </source>
</evidence>
<dbReference type="RefSeq" id="WP_248357664.1">
    <property type="nucleotide sequence ID" value="NZ_AP025591.1"/>
</dbReference>
<gene>
    <name evidence="2" type="ORF">AMOR_02680</name>
</gene>
<dbReference type="Proteomes" id="UP001162891">
    <property type="component" value="Chromosome"/>
</dbReference>
<evidence type="ECO:0000256" key="1">
    <source>
        <dbReference type="ARBA" id="ARBA00023063"/>
    </source>
</evidence>